<evidence type="ECO:0000256" key="3">
    <source>
        <dbReference type="ARBA" id="ARBA00022857"/>
    </source>
</evidence>
<dbReference type="PANTHER" id="PTHR44252:SF3">
    <property type="entry name" value="D-ERYTHRULOSE REDUCTASE-RELATED"/>
    <property type="match status" value="1"/>
</dbReference>
<dbReference type="Gene3D" id="3.40.50.720">
    <property type="entry name" value="NAD(P)-binding Rossmann-like Domain"/>
    <property type="match status" value="1"/>
</dbReference>
<dbReference type="PRINTS" id="PR00080">
    <property type="entry name" value="SDRFAMILY"/>
</dbReference>
<gene>
    <name evidence="5" type="ORF">MCOR_20313</name>
</gene>
<keyword evidence="3" id="KW-0521">NADP</keyword>
<dbReference type="GO" id="GO:0006006">
    <property type="term" value="P:glucose metabolic process"/>
    <property type="evidence" value="ECO:0007669"/>
    <property type="project" value="TreeGrafter"/>
</dbReference>
<proteinExistence type="inferred from homology"/>
<dbReference type="PROSITE" id="PS00061">
    <property type="entry name" value="ADH_SHORT"/>
    <property type="match status" value="1"/>
</dbReference>
<dbReference type="PANTHER" id="PTHR44252">
    <property type="entry name" value="D-ERYTHRULOSE REDUCTASE"/>
    <property type="match status" value="1"/>
</dbReference>
<dbReference type="Pfam" id="PF13561">
    <property type="entry name" value="adh_short_C2"/>
    <property type="match status" value="1"/>
</dbReference>
<name>A0A6J8BPP6_MYTCO</name>
<dbReference type="GO" id="GO:0005997">
    <property type="term" value="P:xylulose metabolic process"/>
    <property type="evidence" value="ECO:0007669"/>
    <property type="project" value="TreeGrafter"/>
</dbReference>
<dbReference type="AlphaFoldDB" id="A0A6J8BPP6"/>
<evidence type="ECO:0000256" key="4">
    <source>
        <dbReference type="ARBA" id="ARBA00023002"/>
    </source>
</evidence>
<dbReference type="FunFam" id="3.40.50.720:FF:000084">
    <property type="entry name" value="Short-chain dehydrogenase reductase"/>
    <property type="match status" value="1"/>
</dbReference>
<sequence>MNINFTGRIALVTGAGKGIGRCIALKLSKLGAKVYAVSRTEADLDSLKEEDSSIETRCLDIGNWDNTRKVIEDLGQVDLLVNNAAIMGCKTVLEATEEFIDEHFDVNFKAALNISQIVAKGIISRKGSGAIVNISSICGILTTPGYPIYCTTKAAIDMLTKSMALEFGPLKVRVNSCNPGGVLTPMSEKGLVSQEQRDAFTGRIPMGRFIEQDEVANTVAFLLSDYASMINGALVPVDGGHIIHMSPNPVH</sequence>
<evidence type="ECO:0000256" key="2">
    <source>
        <dbReference type="ARBA" id="ARBA00011881"/>
    </source>
</evidence>
<dbReference type="InterPro" id="IPR051737">
    <property type="entry name" value="L-xylulose/Carbonyl_redctase"/>
</dbReference>
<comment type="subunit">
    <text evidence="2">Homotetramer.</text>
</comment>
<dbReference type="InterPro" id="IPR036291">
    <property type="entry name" value="NAD(P)-bd_dom_sf"/>
</dbReference>
<dbReference type="EMBL" id="CACVKT020003626">
    <property type="protein sequence ID" value="CAC5384699.1"/>
    <property type="molecule type" value="Genomic_DNA"/>
</dbReference>
<dbReference type="EC" id="1.1.1.10" evidence="5"/>
<dbReference type="InterPro" id="IPR020904">
    <property type="entry name" value="Sc_DH/Rdtase_CS"/>
</dbReference>
<comment type="similarity">
    <text evidence="1">Belongs to the short-chain dehydrogenases/reductases (SDR) family.</text>
</comment>
<keyword evidence="4 5" id="KW-0560">Oxidoreductase</keyword>
<dbReference type="Proteomes" id="UP000507470">
    <property type="component" value="Unassembled WGS sequence"/>
</dbReference>
<reference evidence="5 6" key="1">
    <citation type="submission" date="2020-06" db="EMBL/GenBank/DDBJ databases">
        <authorList>
            <person name="Li R."/>
            <person name="Bekaert M."/>
        </authorList>
    </citation>
    <scope>NUCLEOTIDE SEQUENCE [LARGE SCALE GENOMIC DNA]</scope>
    <source>
        <strain evidence="6">wild</strain>
    </source>
</reference>
<evidence type="ECO:0000313" key="5">
    <source>
        <dbReference type="EMBL" id="CAC5384699.1"/>
    </source>
</evidence>
<protein>
    <submittedName>
        <fullName evidence="5">DCXR</fullName>
        <ecNumber evidence="5">1.1.1.10</ecNumber>
    </submittedName>
</protein>
<evidence type="ECO:0000256" key="1">
    <source>
        <dbReference type="ARBA" id="ARBA00006484"/>
    </source>
</evidence>
<dbReference type="GO" id="GO:0050038">
    <property type="term" value="F:L-xylulose reductase (NADPH) activity"/>
    <property type="evidence" value="ECO:0007669"/>
    <property type="project" value="UniProtKB-EC"/>
</dbReference>
<dbReference type="PRINTS" id="PR00081">
    <property type="entry name" value="GDHRDH"/>
</dbReference>
<evidence type="ECO:0000313" key="6">
    <source>
        <dbReference type="Proteomes" id="UP000507470"/>
    </source>
</evidence>
<accession>A0A6J8BPP6</accession>
<dbReference type="GO" id="GO:0004090">
    <property type="term" value="F:carbonyl reductase (NADPH) activity"/>
    <property type="evidence" value="ECO:0007669"/>
    <property type="project" value="TreeGrafter"/>
</dbReference>
<organism evidence="5 6">
    <name type="scientific">Mytilus coruscus</name>
    <name type="common">Sea mussel</name>
    <dbReference type="NCBI Taxonomy" id="42192"/>
    <lineage>
        <taxon>Eukaryota</taxon>
        <taxon>Metazoa</taxon>
        <taxon>Spiralia</taxon>
        <taxon>Lophotrochozoa</taxon>
        <taxon>Mollusca</taxon>
        <taxon>Bivalvia</taxon>
        <taxon>Autobranchia</taxon>
        <taxon>Pteriomorphia</taxon>
        <taxon>Mytilida</taxon>
        <taxon>Mytiloidea</taxon>
        <taxon>Mytilidae</taxon>
        <taxon>Mytilinae</taxon>
        <taxon>Mytilus</taxon>
    </lineage>
</organism>
<keyword evidence="6" id="KW-1185">Reference proteome</keyword>
<dbReference type="SUPFAM" id="SSF51735">
    <property type="entry name" value="NAD(P)-binding Rossmann-fold domains"/>
    <property type="match status" value="1"/>
</dbReference>
<dbReference type="OrthoDB" id="1393670at2759"/>
<dbReference type="InterPro" id="IPR002347">
    <property type="entry name" value="SDR_fam"/>
</dbReference>